<evidence type="ECO:0000313" key="7">
    <source>
        <dbReference type="EMBL" id="WZN66799.1"/>
    </source>
</evidence>
<sequence length="369" mass="40634">MQGALAAESHEQGRTLCVRFNQTGGCFACGTEAGIRVYNCDPFKETIRRNFGVSQSRAGRGHSQGSADQAGGLCTFGGIGIVEMLFRSNLFAIVGGGDFPAFPTEKVLVWDDHQCKWIGELGFHSKVLGVRLRRDKIVVALKNKIFIYNFEDLKQLQQLESVDNPFGLCALSSQQDKAVLVCPGLQVGQIRIEHLDHRRSNFINQAHTSSLACLALSLDGNLVASASEKGTLIRIWRTAPKETTGEFLEQELRRGSDRAQIYSVAFSPSNTYLAATSSKGTVHIWPVVPAQSPNESPSTVWRRLVPDYFNSKWSLAQYRLGDESTSACSFGSKENVLVIVTASGKFHKIQFDLSEGGECRKISFQKFNS</sequence>
<organism evidence="6">
    <name type="scientific">Chloropicon roscoffensis</name>
    <dbReference type="NCBI Taxonomy" id="1461544"/>
    <lineage>
        <taxon>Eukaryota</taxon>
        <taxon>Viridiplantae</taxon>
        <taxon>Chlorophyta</taxon>
        <taxon>Chloropicophyceae</taxon>
        <taxon>Chloropicales</taxon>
        <taxon>Chloropicaceae</taxon>
        <taxon>Chloropicon</taxon>
    </lineage>
</organism>
<dbReference type="InterPro" id="IPR036322">
    <property type="entry name" value="WD40_repeat_dom_sf"/>
</dbReference>
<feature type="repeat" description="WD" evidence="5">
    <location>
        <begin position="254"/>
        <end position="285"/>
    </location>
</feature>
<dbReference type="SMART" id="SM00320">
    <property type="entry name" value="WD40"/>
    <property type="match status" value="3"/>
</dbReference>
<keyword evidence="8" id="KW-1185">Reference proteome</keyword>
<comment type="similarity">
    <text evidence="4">Belongs to the WD repeat PROPPIN family.</text>
</comment>
<evidence type="ECO:0000256" key="4">
    <source>
        <dbReference type="ARBA" id="ARBA00025740"/>
    </source>
</evidence>
<dbReference type="SUPFAM" id="SSF50978">
    <property type="entry name" value="WD40 repeat-like"/>
    <property type="match status" value="1"/>
</dbReference>
<dbReference type="EMBL" id="CP151516">
    <property type="protein sequence ID" value="WZN66799.1"/>
    <property type="molecule type" value="Genomic_DNA"/>
</dbReference>
<name>A0A7S3CE01_9CHLO</name>
<dbReference type="GO" id="GO:0034045">
    <property type="term" value="C:phagophore assembly site membrane"/>
    <property type="evidence" value="ECO:0007669"/>
    <property type="project" value="UniProtKB-SubCell"/>
</dbReference>
<keyword evidence="3" id="KW-0677">Repeat</keyword>
<dbReference type="InterPro" id="IPR001680">
    <property type="entry name" value="WD40_rpt"/>
</dbReference>
<dbReference type="Pfam" id="PF21032">
    <property type="entry name" value="PROPPIN"/>
    <property type="match status" value="1"/>
</dbReference>
<keyword evidence="2 5" id="KW-0853">WD repeat</keyword>
<dbReference type="EMBL" id="HBHZ01008728">
    <property type="protein sequence ID" value="CAE0193637.1"/>
    <property type="molecule type" value="Transcribed_RNA"/>
</dbReference>
<dbReference type="Proteomes" id="UP001472866">
    <property type="component" value="Chromosome 16"/>
</dbReference>
<evidence type="ECO:0000313" key="6">
    <source>
        <dbReference type="EMBL" id="CAE0193637.1"/>
    </source>
</evidence>
<evidence type="ECO:0000313" key="8">
    <source>
        <dbReference type="Proteomes" id="UP001472866"/>
    </source>
</evidence>
<reference evidence="6" key="1">
    <citation type="submission" date="2021-01" db="EMBL/GenBank/DDBJ databases">
        <authorList>
            <person name="Corre E."/>
            <person name="Pelletier E."/>
            <person name="Niang G."/>
            <person name="Scheremetjew M."/>
            <person name="Finn R."/>
            <person name="Kale V."/>
            <person name="Holt S."/>
            <person name="Cochrane G."/>
            <person name="Meng A."/>
            <person name="Brown T."/>
            <person name="Cohen L."/>
        </authorList>
    </citation>
    <scope>NUCLEOTIDE SEQUENCE</scope>
    <source>
        <strain evidence="6">RCC1871</strain>
    </source>
</reference>
<comment type="subcellular location">
    <subcellularLocation>
        <location evidence="1">Preautophagosomal structure membrane</location>
        <topology evidence="1">Peripheral membrane protein</topology>
    </subcellularLocation>
</comment>
<evidence type="ECO:0000256" key="5">
    <source>
        <dbReference type="PROSITE-ProRule" id="PRU00221"/>
    </source>
</evidence>
<dbReference type="PROSITE" id="PS50082">
    <property type="entry name" value="WD_REPEATS_2"/>
    <property type="match status" value="1"/>
</dbReference>
<protein>
    <submittedName>
        <fullName evidence="7">Autophagy-related protein</fullName>
    </submittedName>
</protein>
<reference evidence="7 8" key="2">
    <citation type="submission" date="2024-03" db="EMBL/GenBank/DDBJ databases">
        <title>Complete genome sequence of the green alga Chloropicon roscoffensis RCC1871.</title>
        <authorList>
            <person name="Lemieux C."/>
            <person name="Pombert J.-F."/>
            <person name="Otis C."/>
            <person name="Turmel M."/>
        </authorList>
    </citation>
    <scope>NUCLEOTIDE SEQUENCE [LARGE SCALE GENOMIC DNA]</scope>
    <source>
        <strain evidence="7 8">RCC1871</strain>
    </source>
</reference>
<gene>
    <name evidence="6" type="ORF">CROS1456_LOCUS6727</name>
    <name evidence="7" type="ORF">HKI87_16g83690</name>
</gene>
<evidence type="ECO:0000256" key="2">
    <source>
        <dbReference type="ARBA" id="ARBA00022574"/>
    </source>
</evidence>
<dbReference type="InterPro" id="IPR015943">
    <property type="entry name" value="WD40/YVTN_repeat-like_dom_sf"/>
</dbReference>
<accession>A0A7S3CE01</accession>
<evidence type="ECO:0000256" key="1">
    <source>
        <dbReference type="ARBA" id="ARBA00004623"/>
    </source>
</evidence>
<dbReference type="PANTHER" id="PTHR11227">
    <property type="entry name" value="WD-REPEAT PROTEIN INTERACTING WITH PHOSPHOINOSIDES WIPI -RELATED"/>
    <property type="match status" value="1"/>
</dbReference>
<dbReference type="Gene3D" id="2.130.10.10">
    <property type="entry name" value="YVTN repeat-like/Quinoprotein amine dehydrogenase"/>
    <property type="match status" value="1"/>
</dbReference>
<dbReference type="AlphaFoldDB" id="A0A7S3CE01"/>
<evidence type="ECO:0000256" key="3">
    <source>
        <dbReference type="ARBA" id="ARBA00022737"/>
    </source>
</evidence>
<proteinExistence type="inferred from homology"/>
<dbReference type="InterPro" id="IPR048720">
    <property type="entry name" value="PROPPIN"/>
</dbReference>